<reference evidence="2" key="3">
    <citation type="journal article" date="2022" name="Nat. Biotechnol.">
        <title>Carbon-negative production of acetone and isopropanol by gas fermentation at industrial pilot scale.</title>
        <authorList>
            <person name="Liew F.E."/>
            <person name="Nogle R."/>
            <person name="Abdalla T."/>
            <person name="Rasor B.J."/>
            <person name="Canter C."/>
            <person name="Jensen R.O."/>
            <person name="Wang L."/>
            <person name="Strutz J."/>
            <person name="Chirania P."/>
            <person name="De Tissera S."/>
            <person name="Mueller A.P."/>
            <person name="Ruan Z."/>
            <person name="Gao A."/>
            <person name="Tran L."/>
            <person name="Engle N.L."/>
            <person name="Bromley J.C."/>
            <person name="Daniell J."/>
            <person name="Conrado R."/>
            <person name="Tschaplinski T.J."/>
            <person name="Giannone R.J."/>
            <person name="Hettich R.L."/>
            <person name="Karim A.S."/>
            <person name="Simpson S.D."/>
            <person name="Brown S.D."/>
            <person name="Leang C."/>
            <person name="Jewett M.C."/>
            <person name="Kopke M."/>
        </authorList>
    </citation>
    <scope>NUCLEOTIDE SEQUENCE</scope>
    <source>
        <strain evidence="2">DJ080</strain>
    </source>
</reference>
<dbReference type="GO" id="GO:0009303">
    <property type="term" value="P:rRNA transcription"/>
    <property type="evidence" value="ECO:0007669"/>
    <property type="project" value="TreeGrafter"/>
</dbReference>
<protein>
    <submittedName>
        <fullName evidence="2">RNA polymerase-interacting CarD/CdnL/TRCF family regulator</fullName>
    </submittedName>
</protein>
<dbReference type="InterPro" id="IPR003711">
    <property type="entry name" value="CarD-like/TRCF_RID"/>
</dbReference>
<organism evidence="2 4">
    <name type="scientific">Clostridium beijerinckii</name>
    <name type="common">Clostridium MP</name>
    <dbReference type="NCBI Taxonomy" id="1520"/>
    <lineage>
        <taxon>Bacteria</taxon>
        <taxon>Bacillati</taxon>
        <taxon>Bacillota</taxon>
        <taxon>Clostridia</taxon>
        <taxon>Eubacteriales</taxon>
        <taxon>Clostridiaceae</taxon>
        <taxon>Clostridium</taxon>
    </lineage>
</organism>
<reference evidence="2" key="2">
    <citation type="submission" date="2020-05" db="EMBL/GenBank/DDBJ databases">
        <authorList>
            <person name="Brown S."/>
            <person name="Huntemann M."/>
            <person name="Clum A."/>
            <person name="Spunde A."/>
            <person name="Palaniappan K."/>
            <person name="Ritter S."/>
            <person name="Mikhailova N."/>
            <person name="Chen I.-M."/>
            <person name="Stamatis D."/>
            <person name="Reddy T."/>
            <person name="O'Malley R."/>
            <person name="Daum C."/>
            <person name="Shapiro N."/>
            <person name="Ivanova N."/>
            <person name="Kyrpides N."/>
            <person name="Woyke T."/>
        </authorList>
    </citation>
    <scope>NUCLEOTIDE SEQUENCE</scope>
    <source>
        <strain evidence="2">DJ080</strain>
    </source>
</reference>
<dbReference type="Gene3D" id="1.20.58.1290">
    <property type="entry name" value="CarD-like, C-terminal domain"/>
    <property type="match status" value="1"/>
</dbReference>
<comment type="caution">
    <text evidence="2">The sequence shown here is derived from an EMBL/GenBank/DDBJ whole genome shotgun (WGS) entry which is preliminary data.</text>
</comment>
<reference evidence="3" key="1">
    <citation type="submission" date="2020-05" db="EMBL/GenBank/DDBJ databases">
        <title>Genomic insights into acetone-butanol-ethanol (ABE) fermentation by sequencing solventogenic clostridia strains.</title>
        <authorList>
            <person name="Brown S."/>
        </authorList>
    </citation>
    <scope>NUCLEOTIDE SEQUENCE</scope>
    <source>
        <strain evidence="3">DJ126</strain>
    </source>
</reference>
<dbReference type="RefSeq" id="WP_065416961.1">
    <property type="nucleotide sequence ID" value="NZ_CP016090.1"/>
</dbReference>
<dbReference type="AlphaFoldDB" id="A0A1B9BNV3"/>
<dbReference type="InterPro" id="IPR052531">
    <property type="entry name" value="CarD-like_regulator"/>
</dbReference>
<dbReference type="EMBL" id="JABSXK010000001">
    <property type="protein sequence ID" value="NRV12280.1"/>
    <property type="molecule type" value="Genomic_DNA"/>
</dbReference>
<evidence type="ECO:0000313" key="4">
    <source>
        <dbReference type="Proteomes" id="UP001193748"/>
    </source>
</evidence>
<evidence type="ECO:0000313" key="3">
    <source>
        <dbReference type="EMBL" id="NRV12280.1"/>
    </source>
</evidence>
<dbReference type="PANTHER" id="PTHR38447">
    <property type="entry name" value="TRANSCRIPTION FACTOR YDEB-RELATED"/>
    <property type="match status" value="1"/>
</dbReference>
<gene>
    <name evidence="2" type="ORF">B0H41_001801</name>
    <name evidence="3" type="ORF">DFH45_005243</name>
</gene>
<dbReference type="Proteomes" id="UP000821656">
    <property type="component" value="Unassembled WGS sequence"/>
</dbReference>
<dbReference type="Gene3D" id="2.40.10.170">
    <property type="match status" value="1"/>
</dbReference>
<name>A0A1B9BNV3_CLOBE</name>
<dbReference type="Pfam" id="PF02559">
    <property type="entry name" value="CarD_TRCF_RID"/>
    <property type="match status" value="1"/>
</dbReference>
<dbReference type="EMBL" id="JABSWW010000001">
    <property type="protein sequence ID" value="NRT88122.1"/>
    <property type="molecule type" value="Genomic_DNA"/>
</dbReference>
<dbReference type="Pfam" id="PF21095">
    <property type="entry name" value="CarD_C"/>
    <property type="match status" value="1"/>
</dbReference>
<dbReference type="SMART" id="SM01058">
    <property type="entry name" value="CarD_TRCF"/>
    <property type="match status" value="1"/>
</dbReference>
<dbReference type="InterPro" id="IPR036101">
    <property type="entry name" value="CarD-like/TRCF_RID_sf"/>
</dbReference>
<sequence>MFDIGNKVVYPTQGIGIVSNIEKREFKGETQDYYKIKIFNNTMTLSLPVSSAGVSNLRLISDSEAIDIGLESINNAMSETNEYKECTWKERMAANSKRIKSGSLRSTLEVIYDLTQVKINSKLNATEKQVLKNAKDSVIKEISYAKELSIEDSTNLLNNAIKY</sequence>
<dbReference type="PANTHER" id="PTHR38447:SF1">
    <property type="entry name" value="RNA POLYMERASE-BINDING TRANSCRIPTION FACTOR CARD"/>
    <property type="match status" value="1"/>
</dbReference>
<dbReference type="Proteomes" id="UP001193748">
    <property type="component" value="Unassembled WGS sequence"/>
</dbReference>
<feature type="domain" description="CarD-like/TRCF RNAP-interacting" evidence="1">
    <location>
        <begin position="1"/>
        <end position="115"/>
    </location>
</feature>
<evidence type="ECO:0000259" key="1">
    <source>
        <dbReference type="SMART" id="SM01058"/>
    </source>
</evidence>
<dbReference type="InterPro" id="IPR048792">
    <property type="entry name" value="CarD_C"/>
</dbReference>
<accession>A0A1B9BNV3</accession>
<proteinExistence type="predicted"/>
<dbReference type="InterPro" id="IPR042215">
    <property type="entry name" value="CarD-like_C"/>
</dbReference>
<dbReference type="SUPFAM" id="SSF141259">
    <property type="entry name" value="CarD-like"/>
    <property type="match status" value="1"/>
</dbReference>
<evidence type="ECO:0000313" key="2">
    <source>
        <dbReference type="EMBL" id="NRT88122.1"/>
    </source>
</evidence>